<dbReference type="PROSITE" id="PS50206">
    <property type="entry name" value="RHODANESE_3"/>
    <property type="match status" value="1"/>
</dbReference>
<evidence type="ECO:0000313" key="3">
    <source>
        <dbReference type="Proteomes" id="UP001546774"/>
    </source>
</evidence>
<accession>A0ABV1H6N5</accession>
<dbReference type="PANTHER" id="PTHR43031:SF1">
    <property type="entry name" value="PYRIDINE NUCLEOTIDE-DISULPHIDE OXIDOREDUCTASE"/>
    <property type="match status" value="1"/>
</dbReference>
<evidence type="ECO:0000259" key="1">
    <source>
        <dbReference type="PROSITE" id="PS50206"/>
    </source>
</evidence>
<organism evidence="2 3">
    <name type="scientific">Lachnospira intestinalis</name>
    <dbReference type="NCBI Taxonomy" id="3133158"/>
    <lineage>
        <taxon>Bacteria</taxon>
        <taxon>Bacillati</taxon>
        <taxon>Bacillota</taxon>
        <taxon>Clostridia</taxon>
        <taxon>Lachnospirales</taxon>
        <taxon>Lachnospiraceae</taxon>
        <taxon>Lachnospira</taxon>
    </lineage>
</organism>
<dbReference type="InterPro" id="IPR001763">
    <property type="entry name" value="Rhodanese-like_dom"/>
</dbReference>
<dbReference type="Pfam" id="PF00581">
    <property type="entry name" value="Rhodanese"/>
    <property type="match status" value="1"/>
</dbReference>
<reference evidence="2" key="1">
    <citation type="submission" date="2024-03" db="EMBL/GenBank/DDBJ databases">
        <title>Human intestinal bacterial collection.</title>
        <authorList>
            <person name="Pauvert C."/>
            <person name="Hitch T.C.A."/>
            <person name="Clavel T."/>
        </authorList>
    </citation>
    <scope>NUCLEOTIDE SEQUENCE [LARGE SCALE GENOMIC DNA]</scope>
    <source>
        <strain evidence="2">CLA-AA-H89B</strain>
    </source>
</reference>
<dbReference type="SUPFAM" id="SSF52821">
    <property type="entry name" value="Rhodanese/Cell cycle control phosphatase"/>
    <property type="match status" value="1"/>
</dbReference>
<dbReference type="InterPro" id="IPR036873">
    <property type="entry name" value="Rhodanese-like_dom_sf"/>
</dbReference>
<comment type="caution">
    <text evidence="2">The sequence shown here is derived from an EMBL/GenBank/DDBJ whole genome shotgun (WGS) entry which is preliminary data.</text>
</comment>
<dbReference type="Proteomes" id="UP001546774">
    <property type="component" value="Unassembled WGS sequence"/>
</dbReference>
<dbReference type="Gene3D" id="3.40.250.10">
    <property type="entry name" value="Rhodanese-like domain"/>
    <property type="match status" value="1"/>
</dbReference>
<name>A0ABV1H6N5_9FIRM</name>
<evidence type="ECO:0000313" key="2">
    <source>
        <dbReference type="EMBL" id="MEQ2554966.1"/>
    </source>
</evidence>
<protein>
    <submittedName>
        <fullName evidence="2">Rhodanese-like domain-containing protein</fullName>
    </submittedName>
</protein>
<proteinExistence type="predicted"/>
<dbReference type="PANTHER" id="PTHR43031">
    <property type="entry name" value="FAD-DEPENDENT OXIDOREDUCTASE"/>
    <property type="match status" value="1"/>
</dbReference>
<keyword evidence="3" id="KW-1185">Reference proteome</keyword>
<dbReference type="CDD" id="cd00158">
    <property type="entry name" value="RHOD"/>
    <property type="match status" value="1"/>
</dbReference>
<feature type="domain" description="Rhodanese" evidence="1">
    <location>
        <begin position="16"/>
        <end position="131"/>
    </location>
</feature>
<gene>
    <name evidence="2" type="ORF">WMO37_08055</name>
</gene>
<dbReference type="SMART" id="SM00450">
    <property type="entry name" value="RHOD"/>
    <property type="match status" value="1"/>
</dbReference>
<dbReference type="EMBL" id="JBBMFS010000006">
    <property type="protein sequence ID" value="MEQ2554966.1"/>
    <property type="molecule type" value="Genomic_DNA"/>
</dbReference>
<sequence length="137" mass="16050">MRCENISTGRLDYYVENSGAVFIDLRSRQEYEKMHIKDAVNIPFEEMERQLQNNYSNRNAGFYDNSNDRSRAGGIVLNNIFYDRNTVFIVYCDRGSKSMMICPKLAARGFQVKTVVGGIHQYHGKYLVYHTDFYKDF</sequence>
<dbReference type="InterPro" id="IPR050229">
    <property type="entry name" value="GlpE_sulfurtransferase"/>
</dbReference>